<organism evidence="1 2">
    <name type="scientific">Aspergillus granulosus</name>
    <dbReference type="NCBI Taxonomy" id="176169"/>
    <lineage>
        <taxon>Eukaryota</taxon>
        <taxon>Fungi</taxon>
        <taxon>Dikarya</taxon>
        <taxon>Ascomycota</taxon>
        <taxon>Pezizomycotina</taxon>
        <taxon>Eurotiomycetes</taxon>
        <taxon>Eurotiomycetidae</taxon>
        <taxon>Eurotiales</taxon>
        <taxon>Aspergillaceae</taxon>
        <taxon>Aspergillus</taxon>
        <taxon>Aspergillus subgen. Nidulantes</taxon>
    </lineage>
</organism>
<protein>
    <submittedName>
        <fullName evidence="1">Uncharacterized protein</fullName>
    </submittedName>
</protein>
<keyword evidence="2" id="KW-1185">Reference proteome</keyword>
<name>A0ABR4HMX7_9EURO</name>
<sequence length="101" mass="11233">MSCFAPHMGLPQGLFNVSHRQVVPGNTRIIHEMPEADNETGLPFRGCLSTQTGKVLLSSLPSRRAWRCMMILTISGMMSLLSWAELLSTLAMRLRCGRENS</sequence>
<dbReference type="EMBL" id="JBFXLT010000021">
    <property type="protein sequence ID" value="KAL2816737.1"/>
    <property type="molecule type" value="Genomic_DNA"/>
</dbReference>
<evidence type="ECO:0000313" key="2">
    <source>
        <dbReference type="Proteomes" id="UP001610334"/>
    </source>
</evidence>
<dbReference type="Proteomes" id="UP001610334">
    <property type="component" value="Unassembled WGS sequence"/>
</dbReference>
<accession>A0ABR4HMX7</accession>
<gene>
    <name evidence="1" type="ORF">BJX63DRAFT_387174</name>
</gene>
<comment type="caution">
    <text evidence="1">The sequence shown here is derived from an EMBL/GenBank/DDBJ whole genome shotgun (WGS) entry which is preliminary data.</text>
</comment>
<reference evidence="1 2" key="1">
    <citation type="submission" date="2024-07" db="EMBL/GenBank/DDBJ databases">
        <title>Section-level genome sequencing and comparative genomics of Aspergillus sections Usti and Cavernicolus.</title>
        <authorList>
            <consortium name="Lawrence Berkeley National Laboratory"/>
            <person name="Nybo J.L."/>
            <person name="Vesth T.C."/>
            <person name="Theobald S."/>
            <person name="Frisvad J.C."/>
            <person name="Larsen T.O."/>
            <person name="Kjaerboelling I."/>
            <person name="Rothschild-Mancinelli K."/>
            <person name="Lyhne E.K."/>
            <person name="Kogle M.E."/>
            <person name="Barry K."/>
            <person name="Clum A."/>
            <person name="Na H."/>
            <person name="Ledsgaard L."/>
            <person name="Lin J."/>
            <person name="Lipzen A."/>
            <person name="Kuo A."/>
            <person name="Riley R."/>
            <person name="Mondo S."/>
            <person name="Labutti K."/>
            <person name="Haridas S."/>
            <person name="Pangalinan J."/>
            <person name="Salamov A.A."/>
            <person name="Simmons B.A."/>
            <person name="Magnuson J.K."/>
            <person name="Chen J."/>
            <person name="Drula E."/>
            <person name="Henrissat B."/>
            <person name="Wiebenga A."/>
            <person name="Lubbers R.J."/>
            <person name="Gomes A.C."/>
            <person name="Makela M.R."/>
            <person name="Stajich J."/>
            <person name="Grigoriev I.V."/>
            <person name="Mortensen U.H."/>
            <person name="De Vries R.P."/>
            <person name="Baker S.E."/>
            <person name="Andersen M.R."/>
        </authorList>
    </citation>
    <scope>NUCLEOTIDE SEQUENCE [LARGE SCALE GENOMIC DNA]</scope>
    <source>
        <strain evidence="1 2">CBS 588.65</strain>
    </source>
</reference>
<proteinExistence type="predicted"/>
<evidence type="ECO:0000313" key="1">
    <source>
        <dbReference type="EMBL" id="KAL2816737.1"/>
    </source>
</evidence>